<name>A0A2S5T7I7_9BURK</name>
<accession>A0A2S5T7I7</accession>
<keyword evidence="2" id="KW-1185">Reference proteome</keyword>
<dbReference type="Proteomes" id="UP000239406">
    <property type="component" value="Unassembled WGS sequence"/>
</dbReference>
<gene>
    <name evidence="1" type="ORF">C1702_05200</name>
</gene>
<sequence length="236" mass="24811">MATVKPDRFSIDNQLLARLSDLKSAKLAYREACLLLARQPDDEERKHAVAVLEAEIKVHEMAIERLEAAKLAQAEADSEQAKADRINTARAAAEAAAAASARIRATLDRLVDAFETTIGPALAELEALHRERASQAWAVATGTLGRAAASRSANAISRLAGQDPVASALITLLVRSGLGRVGPSLAPYVSVGAPAGGVGTPAEALERFDAQAKNLDAFLAETIESATRPQPATTEE</sequence>
<evidence type="ECO:0000313" key="1">
    <source>
        <dbReference type="EMBL" id="PPE70929.1"/>
    </source>
</evidence>
<dbReference type="EMBL" id="PSNY01000004">
    <property type="protein sequence ID" value="PPE70929.1"/>
    <property type="molecule type" value="Genomic_DNA"/>
</dbReference>
<dbReference type="RefSeq" id="WP_104356621.1">
    <property type="nucleotide sequence ID" value="NZ_CP064338.1"/>
</dbReference>
<comment type="caution">
    <text evidence="1">The sequence shown here is derived from an EMBL/GenBank/DDBJ whole genome shotgun (WGS) entry which is preliminary data.</text>
</comment>
<reference evidence="1 2" key="1">
    <citation type="submission" date="2018-02" db="EMBL/GenBank/DDBJ databases">
        <title>Reclassifiation of [Polyangium] brachysporum DSM 7029 as Guopingzhaonella breviflexa gen. nov., sp. nov., a member of the family Comamonadaceae.</title>
        <authorList>
            <person name="Tang B."/>
        </authorList>
    </citation>
    <scope>NUCLEOTIDE SEQUENCE [LARGE SCALE GENOMIC DNA]</scope>
    <source>
        <strain evidence="1 2">DSM 15344</strain>
    </source>
</reference>
<protein>
    <submittedName>
        <fullName evidence="1">Uncharacterized protein</fullName>
    </submittedName>
</protein>
<dbReference type="AlphaFoldDB" id="A0A2S5T7I7"/>
<proteinExistence type="predicted"/>
<organism evidence="1 2">
    <name type="scientific">Caldimonas thermodepolymerans</name>
    <dbReference type="NCBI Taxonomy" id="215580"/>
    <lineage>
        <taxon>Bacteria</taxon>
        <taxon>Pseudomonadati</taxon>
        <taxon>Pseudomonadota</taxon>
        <taxon>Betaproteobacteria</taxon>
        <taxon>Burkholderiales</taxon>
        <taxon>Sphaerotilaceae</taxon>
        <taxon>Caldimonas</taxon>
    </lineage>
</organism>
<evidence type="ECO:0000313" key="2">
    <source>
        <dbReference type="Proteomes" id="UP000239406"/>
    </source>
</evidence>